<sequence>MEGLPVSYFLAATPILLLLWNWIGPNSLHHIPTVGTTIPGVAYLNGLKFIKHARELLQKGYDKHAHQGGIFKVAMPDQWLVLIAGPALIEEVRKLPDDAVSLAGGADELLAARYVLGANVVADPYHMPLIHAKLTRNLNEFYGIIKEEMWDAFECGVGHHEEWHCVPALKTMIDIIARASNRVFVGLPLCRDPTFLSIATSFTLDVSKSRFVVNLFPSILKAPIAKLINKVPAAIRRAHEVLEPMIHERRQRAEEALRTGEVWEDKPNDMLMWLIDGAIAKGYSNEVIAQYLLVVEFTAMHTTAMSFTHALFYLAADPSLAAPMREEVESVLASEGGDWGKGAVNRFYKIDSFLRESQRLNGINATTVWRKTLKPVTFSTGVTVPAGVFLSAAATPTHTDEQHYDNPTVFEPWRHVKAADSADPSTQGFVSTGVDYIPFGHGRHACPGRHFASYQMKLMMAYIVTNYDVAFEPGKEGKRPENKWFGNSIIPEPSVNVMCFELYRDGLKSPSSRSSVNVAAIGKRKVTRKPFMMESSPSSSLMETPAASTSLIWSGLLAIFVALLWYREYGPRSLSHIPVVGSSRIPILSYFGAFRYFVHAKDVLEEGCRKYDGGYFRVSQIDQWAVIVTSLQAIDEVRRIPEEQMSVAHGLGEVTAATYVFGPKFLASPFPATIIHQYLNRQLGDRITDIHDEMLRAVDDWIPSRVQNDWITVPGFDTIVNVVARTTNRVFVGLPICREPGFLDIAKNVAIDLVKARIVINMFPSVLKPYIARLVTPTPRNIRKCKPYLEKLISDRTQLLKDGRKAPQDCIMHAVIDELVPQGWSEDDIIGALFVLEFGSLHSTGMSFTHALFEIAANPEYVALLREEADAVWREGGGVWSKEAIGKLHRIDSLLKEAQRVYGANATSLFRKAMTDITLSDGTFIPEGTLVLTAARHVQLNEASYAEPETFRPMRHIPEEANGSGVSHLLTTPRSDYLPFGMGKHACPGRFFAALQMKMLMAHLVMNYDIQFENGGPRAVETWRGASIIPNRTANLQFKKRKPGY</sequence>
<evidence type="ECO:0000256" key="6">
    <source>
        <dbReference type="ARBA" id="ARBA00023033"/>
    </source>
</evidence>
<keyword evidence="5 7" id="KW-0408">Iron</keyword>
<evidence type="ECO:0008006" key="11">
    <source>
        <dbReference type="Google" id="ProtNLM"/>
    </source>
</evidence>
<evidence type="ECO:0000256" key="3">
    <source>
        <dbReference type="ARBA" id="ARBA00022723"/>
    </source>
</evidence>
<comment type="similarity">
    <text evidence="2">Belongs to the cytochrome P450 family.</text>
</comment>
<name>A0A4R0RDH7_9APHY</name>
<dbReference type="SUPFAM" id="SSF48264">
    <property type="entry name" value="Cytochrome P450"/>
    <property type="match status" value="2"/>
</dbReference>
<dbReference type="InterPro" id="IPR002403">
    <property type="entry name" value="Cyt_P450_E_grp-IV"/>
</dbReference>
<dbReference type="PANTHER" id="PTHR46206">
    <property type="entry name" value="CYTOCHROME P450"/>
    <property type="match status" value="1"/>
</dbReference>
<dbReference type="PANTHER" id="PTHR46206:SF1">
    <property type="entry name" value="P450, PUTATIVE (EUROFUNG)-RELATED"/>
    <property type="match status" value="1"/>
</dbReference>
<dbReference type="InterPro" id="IPR036396">
    <property type="entry name" value="Cyt_P450_sf"/>
</dbReference>
<evidence type="ECO:0000256" key="8">
    <source>
        <dbReference type="SAM" id="SignalP"/>
    </source>
</evidence>
<dbReference type="CDD" id="cd11041">
    <property type="entry name" value="CYP503A1-like"/>
    <property type="match status" value="2"/>
</dbReference>
<keyword evidence="3 7" id="KW-0479">Metal-binding</keyword>
<organism evidence="9 10">
    <name type="scientific">Steccherinum ochraceum</name>
    <dbReference type="NCBI Taxonomy" id="92696"/>
    <lineage>
        <taxon>Eukaryota</taxon>
        <taxon>Fungi</taxon>
        <taxon>Dikarya</taxon>
        <taxon>Basidiomycota</taxon>
        <taxon>Agaricomycotina</taxon>
        <taxon>Agaricomycetes</taxon>
        <taxon>Polyporales</taxon>
        <taxon>Steccherinaceae</taxon>
        <taxon>Steccherinum</taxon>
    </lineage>
</organism>
<dbReference type="PROSITE" id="PS00086">
    <property type="entry name" value="CYTOCHROME_P450"/>
    <property type="match status" value="2"/>
</dbReference>
<keyword evidence="8" id="KW-0732">Signal</keyword>
<keyword evidence="4" id="KW-0560">Oxidoreductase</keyword>
<proteinExistence type="inferred from homology"/>
<dbReference type="GO" id="GO:0005506">
    <property type="term" value="F:iron ion binding"/>
    <property type="evidence" value="ECO:0007669"/>
    <property type="project" value="InterPro"/>
</dbReference>
<evidence type="ECO:0000256" key="2">
    <source>
        <dbReference type="ARBA" id="ARBA00010617"/>
    </source>
</evidence>
<dbReference type="GO" id="GO:0004497">
    <property type="term" value="F:monooxygenase activity"/>
    <property type="evidence" value="ECO:0007669"/>
    <property type="project" value="UniProtKB-KW"/>
</dbReference>
<keyword evidence="10" id="KW-1185">Reference proteome</keyword>
<evidence type="ECO:0000256" key="7">
    <source>
        <dbReference type="PIRSR" id="PIRSR602403-1"/>
    </source>
</evidence>
<evidence type="ECO:0000313" key="9">
    <source>
        <dbReference type="EMBL" id="TCD64763.1"/>
    </source>
</evidence>
<accession>A0A4R0RDH7</accession>
<gene>
    <name evidence="9" type="ORF">EIP91_003654</name>
</gene>
<keyword evidence="6" id="KW-0503">Monooxygenase</keyword>
<evidence type="ECO:0000313" key="10">
    <source>
        <dbReference type="Proteomes" id="UP000292702"/>
    </source>
</evidence>
<dbReference type="Gene3D" id="1.10.630.10">
    <property type="entry name" value="Cytochrome P450"/>
    <property type="match status" value="2"/>
</dbReference>
<protein>
    <recommendedName>
        <fullName evidence="11">Cytochrome P450</fullName>
    </recommendedName>
</protein>
<keyword evidence="7" id="KW-0349">Heme</keyword>
<feature type="signal peptide" evidence="8">
    <location>
        <begin position="1"/>
        <end position="28"/>
    </location>
</feature>
<dbReference type="PRINTS" id="PR00465">
    <property type="entry name" value="EP450IV"/>
</dbReference>
<dbReference type="GO" id="GO:0016705">
    <property type="term" value="F:oxidoreductase activity, acting on paired donors, with incorporation or reduction of molecular oxygen"/>
    <property type="evidence" value="ECO:0007669"/>
    <property type="project" value="InterPro"/>
</dbReference>
<evidence type="ECO:0000256" key="5">
    <source>
        <dbReference type="ARBA" id="ARBA00023004"/>
    </source>
</evidence>
<dbReference type="GO" id="GO:0020037">
    <property type="term" value="F:heme binding"/>
    <property type="evidence" value="ECO:0007669"/>
    <property type="project" value="InterPro"/>
</dbReference>
<reference evidence="9 10" key="1">
    <citation type="submission" date="2018-11" db="EMBL/GenBank/DDBJ databases">
        <title>Genome assembly of Steccherinum ochraceum LE-BIN_3174, the white-rot fungus of the Steccherinaceae family (The Residual Polyporoid clade, Polyporales, Basidiomycota).</title>
        <authorList>
            <person name="Fedorova T.V."/>
            <person name="Glazunova O.A."/>
            <person name="Landesman E.O."/>
            <person name="Moiseenko K.V."/>
            <person name="Psurtseva N.V."/>
            <person name="Savinova O.S."/>
            <person name="Shakhova N.V."/>
            <person name="Tyazhelova T.V."/>
            <person name="Vasina D.V."/>
        </authorList>
    </citation>
    <scope>NUCLEOTIDE SEQUENCE [LARGE SCALE GENOMIC DNA]</scope>
    <source>
        <strain evidence="9 10">LE-BIN_3174</strain>
    </source>
</reference>
<dbReference type="STRING" id="92696.A0A4R0RDH7"/>
<dbReference type="AlphaFoldDB" id="A0A4R0RDH7"/>
<dbReference type="InterPro" id="IPR001128">
    <property type="entry name" value="Cyt_P450"/>
</dbReference>
<comment type="caution">
    <text evidence="9">The sequence shown here is derived from an EMBL/GenBank/DDBJ whole genome shotgun (WGS) entry which is preliminary data.</text>
</comment>
<evidence type="ECO:0000256" key="4">
    <source>
        <dbReference type="ARBA" id="ARBA00023002"/>
    </source>
</evidence>
<dbReference type="InterPro" id="IPR017972">
    <property type="entry name" value="Cyt_P450_CS"/>
</dbReference>
<feature type="binding site" description="axial binding residue" evidence="7">
    <location>
        <position position="987"/>
    </location>
    <ligand>
        <name>heme</name>
        <dbReference type="ChEBI" id="CHEBI:30413"/>
    </ligand>
    <ligandPart>
        <name>Fe</name>
        <dbReference type="ChEBI" id="CHEBI:18248"/>
    </ligandPart>
</feature>
<feature type="chain" id="PRO_5020239183" description="Cytochrome P450" evidence="8">
    <location>
        <begin position="29"/>
        <end position="1045"/>
    </location>
</feature>
<dbReference type="Proteomes" id="UP000292702">
    <property type="component" value="Unassembled WGS sequence"/>
</dbReference>
<dbReference type="OrthoDB" id="1844152at2759"/>
<dbReference type="EMBL" id="RWJN01000217">
    <property type="protein sequence ID" value="TCD64763.1"/>
    <property type="molecule type" value="Genomic_DNA"/>
</dbReference>
<evidence type="ECO:0000256" key="1">
    <source>
        <dbReference type="ARBA" id="ARBA00001971"/>
    </source>
</evidence>
<dbReference type="Pfam" id="PF00067">
    <property type="entry name" value="p450"/>
    <property type="match status" value="2"/>
</dbReference>
<comment type="cofactor">
    <cofactor evidence="1 7">
        <name>heme</name>
        <dbReference type="ChEBI" id="CHEBI:30413"/>
    </cofactor>
</comment>